<feature type="coiled-coil region" evidence="1">
    <location>
        <begin position="16"/>
        <end position="46"/>
    </location>
</feature>
<reference evidence="3" key="1">
    <citation type="submission" date="2018-04" db="EMBL/GenBank/DDBJ databases">
        <authorList>
            <person name="Cornet L."/>
        </authorList>
    </citation>
    <scope>NUCLEOTIDE SEQUENCE [LARGE SCALE GENOMIC DNA]</scope>
</reference>
<proteinExistence type="predicted"/>
<dbReference type="EMBL" id="QBMP01000081">
    <property type="protein sequence ID" value="PZO56082.1"/>
    <property type="molecule type" value="Genomic_DNA"/>
</dbReference>
<reference evidence="2 3" key="2">
    <citation type="submission" date="2018-06" db="EMBL/GenBank/DDBJ databases">
        <title>Metagenomic assembly of (sub)arctic Cyanobacteria and their associated microbiome from non-axenic cultures.</title>
        <authorList>
            <person name="Baurain D."/>
        </authorList>
    </citation>
    <scope>NUCLEOTIDE SEQUENCE [LARGE SCALE GENOMIC DNA]</scope>
    <source>
        <strain evidence="2">ULC027bin1</strain>
    </source>
</reference>
<dbReference type="AlphaFoldDB" id="A0A2W4XIZ2"/>
<keyword evidence="1" id="KW-0175">Coiled coil</keyword>
<name>A0A2W4XIZ2_9CYAN</name>
<evidence type="ECO:0000313" key="2">
    <source>
        <dbReference type="EMBL" id="PZO56082.1"/>
    </source>
</evidence>
<dbReference type="Proteomes" id="UP000249794">
    <property type="component" value="Unassembled WGS sequence"/>
</dbReference>
<organism evidence="2 3">
    <name type="scientific">Phormidesmis priestleyi</name>
    <dbReference type="NCBI Taxonomy" id="268141"/>
    <lineage>
        <taxon>Bacteria</taxon>
        <taxon>Bacillati</taxon>
        <taxon>Cyanobacteriota</taxon>
        <taxon>Cyanophyceae</taxon>
        <taxon>Leptolyngbyales</taxon>
        <taxon>Leptolyngbyaceae</taxon>
        <taxon>Phormidesmis</taxon>
    </lineage>
</organism>
<evidence type="ECO:0000313" key="3">
    <source>
        <dbReference type="Proteomes" id="UP000249794"/>
    </source>
</evidence>
<evidence type="ECO:0000256" key="1">
    <source>
        <dbReference type="SAM" id="Coils"/>
    </source>
</evidence>
<protein>
    <submittedName>
        <fullName evidence="2">Uncharacterized protein</fullName>
    </submittedName>
</protein>
<accession>A0A2W4XIZ2</accession>
<comment type="caution">
    <text evidence="2">The sequence shown here is derived from an EMBL/GenBank/DDBJ whole genome shotgun (WGS) entry which is preliminary data.</text>
</comment>
<gene>
    <name evidence="2" type="ORF">DCF15_09530</name>
</gene>
<sequence>MSERLDQIEAILLATAERQNEMNASLQQTQAALERTQAVLDRTAQQQASNTSDIDTLLGAVSTNEVEIRAPIQQMAESNRLFDVLRQDAIADRRRSDQRFEAMQENIQRLFLELHSTNRRVDTLEQAS</sequence>